<dbReference type="EMBL" id="DQZW01000191">
    <property type="protein sequence ID" value="HDL90046.1"/>
    <property type="molecule type" value="Genomic_DNA"/>
</dbReference>
<protein>
    <submittedName>
        <fullName evidence="2">XRE family transcriptional regulator</fullName>
    </submittedName>
</protein>
<dbReference type="Proteomes" id="UP000886355">
    <property type="component" value="Unassembled WGS sequence"/>
</dbReference>
<name>A0A7C0WVA6_9BACT</name>
<dbReference type="SMART" id="SM00530">
    <property type="entry name" value="HTH_XRE"/>
    <property type="match status" value="1"/>
</dbReference>
<accession>A0A7C0WVA6</accession>
<dbReference type="Gene3D" id="1.10.260.40">
    <property type="entry name" value="lambda repressor-like DNA-binding domains"/>
    <property type="match status" value="1"/>
</dbReference>
<feature type="domain" description="HTH cro/C1-type" evidence="1">
    <location>
        <begin position="10"/>
        <end position="46"/>
    </location>
</feature>
<dbReference type="InterPro" id="IPR001387">
    <property type="entry name" value="Cro/C1-type_HTH"/>
</dbReference>
<dbReference type="InterPro" id="IPR010982">
    <property type="entry name" value="Lambda_DNA-bd_dom_sf"/>
</dbReference>
<proteinExistence type="predicted"/>
<dbReference type="AlphaFoldDB" id="A0A7C0WVA6"/>
<evidence type="ECO:0000313" key="2">
    <source>
        <dbReference type="EMBL" id="HDL90046.1"/>
    </source>
</evidence>
<dbReference type="GO" id="GO:0003677">
    <property type="term" value="F:DNA binding"/>
    <property type="evidence" value="ECO:0007669"/>
    <property type="project" value="InterPro"/>
</dbReference>
<gene>
    <name evidence="2" type="ORF">ENG14_03995</name>
</gene>
<reference evidence="2" key="1">
    <citation type="journal article" date="2020" name="mSystems">
        <title>Genome- and Community-Level Interaction Insights into Carbon Utilization and Element Cycling Functions of Hydrothermarchaeota in Hydrothermal Sediment.</title>
        <authorList>
            <person name="Zhou Z."/>
            <person name="Liu Y."/>
            <person name="Xu W."/>
            <person name="Pan J."/>
            <person name="Luo Z.H."/>
            <person name="Li M."/>
        </authorList>
    </citation>
    <scope>NUCLEOTIDE SEQUENCE [LARGE SCALE GENOMIC DNA]</scope>
    <source>
        <strain evidence="2">HyVt-19</strain>
    </source>
</reference>
<dbReference type="Pfam" id="PF01381">
    <property type="entry name" value="HTH_3"/>
    <property type="match status" value="1"/>
</dbReference>
<dbReference type="PROSITE" id="PS50943">
    <property type="entry name" value="HTH_CROC1"/>
    <property type="match status" value="1"/>
</dbReference>
<evidence type="ECO:0000259" key="1">
    <source>
        <dbReference type="PROSITE" id="PS50943"/>
    </source>
</evidence>
<sequence length="70" mass="7887">MVEKKTEKTVKSLRAALGLTQEQLAAKLGVTVSPVNRWENGKGKLSPLARIRIQELWQQVNASKTNEERE</sequence>
<comment type="caution">
    <text evidence="2">The sequence shown here is derived from an EMBL/GenBank/DDBJ whole genome shotgun (WGS) entry which is preliminary data.</text>
</comment>
<dbReference type="CDD" id="cd00093">
    <property type="entry name" value="HTH_XRE"/>
    <property type="match status" value="1"/>
</dbReference>
<dbReference type="SUPFAM" id="SSF47413">
    <property type="entry name" value="lambda repressor-like DNA-binding domains"/>
    <property type="match status" value="1"/>
</dbReference>
<organism evidence="2">
    <name type="scientific">Thermodesulforhabdus norvegica</name>
    <dbReference type="NCBI Taxonomy" id="39841"/>
    <lineage>
        <taxon>Bacteria</taxon>
        <taxon>Pseudomonadati</taxon>
        <taxon>Thermodesulfobacteriota</taxon>
        <taxon>Syntrophobacteria</taxon>
        <taxon>Syntrophobacterales</taxon>
        <taxon>Thermodesulforhabdaceae</taxon>
        <taxon>Thermodesulforhabdus</taxon>
    </lineage>
</organism>